<dbReference type="EMBL" id="UFQQ01000023">
    <property type="protein sequence ID" value="SSW92716.1"/>
    <property type="molecule type" value="Genomic_DNA"/>
</dbReference>
<reference evidence="3 4" key="1">
    <citation type="submission" date="2017-08" db="EMBL/GenBank/DDBJ databases">
        <authorList>
            <person name="de Groot N.N."/>
        </authorList>
    </citation>
    <scope>NUCLEOTIDE SEQUENCE [LARGE SCALE GENOMIC DNA]</scope>
    <source>
        <strain evidence="3 4">JA575</strain>
    </source>
</reference>
<evidence type="ECO:0000313" key="2">
    <source>
        <dbReference type="EMBL" id="RED28130.1"/>
    </source>
</evidence>
<dbReference type="Proteomes" id="UP000252631">
    <property type="component" value="Unassembled WGS sequence"/>
</dbReference>
<reference evidence="2 5" key="2">
    <citation type="submission" date="2018-07" db="EMBL/GenBank/DDBJ databases">
        <title>Genomic Encyclopedia of Archaeal and Bacterial Type Strains, Phase II (KMG-II): from individual species to whole genera.</title>
        <authorList>
            <person name="Goeker M."/>
        </authorList>
    </citation>
    <scope>NUCLEOTIDE SEQUENCE [LARGE SCALE GENOMIC DNA]</scope>
    <source>
        <strain evidence="2 5">JA575</strain>
    </source>
</reference>
<dbReference type="RefSeq" id="WP_114360159.1">
    <property type="nucleotide sequence ID" value="NZ_QRDT01000023.1"/>
</dbReference>
<keyword evidence="5" id="KW-1185">Reference proteome</keyword>
<sequence length="87" mass="9450">MASNAREGTGSDRPVERRYSTRPEALHVEPLGHRRKGIATSGEMALQGPFGHPATQCMPQRLVRLVGYCAPARRAAAQPISTDREPA</sequence>
<accession>A0A336JWH4</accession>
<feature type="compositionally biased region" description="Basic and acidic residues" evidence="1">
    <location>
        <begin position="9"/>
        <end position="24"/>
    </location>
</feature>
<dbReference type="AlphaFoldDB" id="A0A336JWH4"/>
<feature type="region of interest" description="Disordered" evidence="1">
    <location>
        <begin position="1"/>
        <end position="24"/>
    </location>
</feature>
<organism evidence="3 4">
    <name type="scientific">Rhodopseudomonas pentothenatexigens</name>
    <dbReference type="NCBI Taxonomy" id="999699"/>
    <lineage>
        <taxon>Bacteria</taxon>
        <taxon>Pseudomonadati</taxon>
        <taxon>Pseudomonadota</taxon>
        <taxon>Alphaproteobacteria</taxon>
        <taxon>Hyphomicrobiales</taxon>
        <taxon>Nitrobacteraceae</taxon>
        <taxon>Rhodopseudomonas</taxon>
    </lineage>
</organism>
<protein>
    <submittedName>
        <fullName evidence="3">Uncharacterized protein</fullName>
    </submittedName>
</protein>
<proteinExistence type="predicted"/>
<evidence type="ECO:0000256" key="1">
    <source>
        <dbReference type="SAM" id="MobiDB-lite"/>
    </source>
</evidence>
<evidence type="ECO:0000313" key="5">
    <source>
        <dbReference type="Proteomes" id="UP000256343"/>
    </source>
</evidence>
<name>A0A336JWH4_9BRAD</name>
<gene>
    <name evidence="2" type="ORF">BJ125_12366</name>
    <name evidence="3" type="ORF">SAMN05892882_12366</name>
</gene>
<evidence type="ECO:0000313" key="4">
    <source>
        <dbReference type="Proteomes" id="UP000252631"/>
    </source>
</evidence>
<dbReference type="Proteomes" id="UP000256343">
    <property type="component" value="Unassembled WGS sequence"/>
</dbReference>
<dbReference type="OrthoDB" id="8141563at2"/>
<dbReference type="EMBL" id="QRDT01000023">
    <property type="protein sequence ID" value="RED28130.1"/>
    <property type="molecule type" value="Genomic_DNA"/>
</dbReference>
<evidence type="ECO:0000313" key="3">
    <source>
        <dbReference type="EMBL" id="SSW92716.1"/>
    </source>
</evidence>